<reference evidence="1 2" key="1">
    <citation type="submission" date="2020-02" db="EMBL/GenBank/DDBJ databases">
        <authorList>
            <person name="Ferguson B K."/>
        </authorList>
    </citation>
    <scope>NUCLEOTIDE SEQUENCE [LARGE SCALE GENOMIC DNA]</scope>
</reference>
<sequence>MTKFSHSKKHLRLRSCFLPGSELEPKVKRQLVLSQRSVERKPARRYDDVTAHERVPFARAMIGALGTESHRSSSPKAGPA</sequence>
<dbReference type="EMBL" id="CADCXU010019162">
    <property type="protein sequence ID" value="CAB0007661.1"/>
    <property type="molecule type" value="Genomic_DNA"/>
</dbReference>
<organism evidence="1 2">
    <name type="scientific">Nesidiocoris tenuis</name>
    <dbReference type="NCBI Taxonomy" id="355587"/>
    <lineage>
        <taxon>Eukaryota</taxon>
        <taxon>Metazoa</taxon>
        <taxon>Ecdysozoa</taxon>
        <taxon>Arthropoda</taxon>
        <taxon>Hexapoda</taxon>
        <taxon>Insecta</taxon>
        <taxon>Pterygota</taxon>
        <taxon>Neoptera</taxon>
        <taxon>Paraneoptera</taxon>
        <taxon>Hemiptera</taxon>
        <taxon>Heteroptera</taxon>
        <taxon>Panheteroptera</taxon>
        <taxon>Cimicomorpha</taxon>
        <taxon>Miridae</taxon>
        <taxon>Dicyphina</taxon>
        <taxon>Nesidiocoris</taxon>
    </lineage>
</organism>
<dbReference type="AlphaFoldDB" id="A0A6H5GTD5"/>
<protein>
    <submittedName>
        <fullName evidence="1">Uncharacterized protein</fullName>
    </submittedName>
</protein>
<keyword evidence="2" id="KW-1185">Reference proteome</keyword>
<evidence type="ECO:0000313" key="2">
    <source>
        <dbReference type="Proteomes" id="UP000479000"/>
    </source>
</evidence>
<proteinExistence type="predicted"/>
<dbReference type="Proteomes" id="UP000479000">
    <property type="component" value="Unassembled WGS sequence"/>
</dbReference>
<evidence type="ECO:0000313" key="1">
    <source>
        <dbReference type="EMBL" id="CAB0007661.1"/>
    </source>
</evidence>
<accession>A0A6H5GTD5</accession>
<name>A0A6H5GTD5_9HEMI</name>
<gene>
    <name evidence="1" type="ORF">NTEN_LOCUS12931</name>
</gene>
<feature type="non-terminal residue" evidence="1">
    <location>
        <position position="80"/>
    </location>
</feature>